<sequence length="630" mass="72192">MNRTKVEEKKCELGKIDVTSPTEVVDYAAGLHREITEETNKIAFLCKTVEQKDDLIKLLLKEKSILEGEKSLLQKEQQSAIKDKESIVMRFAIVEKNLLDVKTQLEQADKREKRIQKELDTLNEKIKIAKDEKGRIASALDSKSQEHRNCLKDIEKLRTEISSLETRCKWSTVKLRQEIEAKHVLEKELHDLKNTEICTKSDNGESTLEKISELKANQITLKHVNVEQADKISALEQQLENTFKERTTLQSLLEITNDKRTKLSVDFEKLQQENLDLQHQLDTNVLKIAELQAKLNDLGTVRAQLSIVNEINNNLTEHMKNIERQLADQTADVSKFNQRESELLALNEELSSLNATLQNEISLQKSKSIAMSIENNSSKENQSHYEVNIVKLQEQLEYEKKCRYEERLVMAKHLAEKTKDCEVLQQKLDQISGDLDAVKKKNLFIVKDLQREIATLQKSSSKPVDALSIGNSVADDQFKPNSSGSIKSVDEFEEKEPSKTKLIERIIRLQHASNRQAEKIDFLENHSSTLVAELQKKTKIVQHYMMKEQATSTSSGDKNKMYNGIMHAIYGNAKPSDMSLELVLEVNKKLQSVLEDTLLKNITLKDNLDTLGLEVDRLTRQVANYKSYKR</sequence>
<dbReference type="PANTHER" id="PTHR18911:SF5">
    <property type="entry name" value="COILED-COIL DOMAIN-CONTAINING PROTEIN 186"/>
    <property type="match status" value="1"/>
</dbReference>
<proteinExistence type="predicted"/>
<evidence type="ECO:0000256" key="1">
    <source>
        <dbReference type="SAM" id="Coils"/>
    </source>
</evidence>
<accession>A0A6I8TFP7</accession>
<protein>
    <submittedName>
        <fullName evidence="2">Uncharacterized protein</fullName>
    </submittedName>
</protein>
<dbReference type="InParanoid" id="A0A6I8TFP7"/>
<dbReference type="EnsemblMetazoa" id="AAEL008071-RB">
    <property type="protein sequence ID" value="AAEL008071-PB"/>
    <property type="gene ID" value="AAEL008071"/>
</dbReference>
<organism evidence="2 3">
    <name type="scientific">Aedes aegypti</name>
    <name type="common">Yellowfever mosquito</name>
    <name type="synonym">Culex aegypti</name>
    <dbReference type="NCBI Taxonomy" id="7159"/>
    <lineage>
        <taxon>Eukaryota</taxon>
        <taxon>Metazoa</taxon>
        <taxon>Ecdysozoa</taxon>
        <taxon>Arthropoda</taxon>
        <taxon>Hexapoda</taxon>
        <taxon>Insecta</taxon>
        <taxon>Pterygota</taxon>
        <taxon>Neoptera</taxon>
        <taxon>Endopterygota</taxon>
        <taxon>Diptera</taxon>
        <taxon>Nematocera</taxon>
        <taxon>Culicoidea</taxon>
        <taxon>Culicidae</taxon>
        <taxon>Culicinae</taxon>
        <taxon>Aedini</taxon>
        <taxon>Aedes</taxon>
        <taxon>Stegomyia</taxon>
    </lineage>
</organism>
<feature type="coiled-coil region" evidence="1">
    <location>
        <begin position="225"/>
        <end position="280"/>
    </location>
</feature>
<gene>
    <name evidence="2" type="primary">5569994</name>
</gene>
<feature type="coiled-coil region" evidence="1">
    <location>
        <begin position="56"/>
        <end position="195"/>
    </location>
</feature>
<feature type="coiled-coil region" evidence="1">
    <location>
        <begin position="414"/>
        <end position="441"/>
    </location>
</feature>
<keyword evidence="3" id="KW-1185">Reference proteome</keyword>
<reference evidence="2 3" key="1">
    <citation type="submission" date="2017-06" db="EMBL/GenBank/DDBJ databases">
        <title>Aedes aegypti genome working group (AGWG) sequencing and assembly.</title>
        <authorList>
            <consortium name="Aedes aegypti Genome Working Group (AGWG)"/>
            <person name="Matthews B.J."/>
        </authorList>
    </citation>
    <scope>NUCLEOTIDE SEQUENCE [LARGE SCALE GENOMIC DNA]</scope>
    <source>
        <strain evidence="2 3">LVP_AGWG</strain>
    </source>
</reference>
<dbReference type="GO" id="GO:0031267">
    <property type="term" value="F:small GTPase binding"/>
    <property type="evidence" value="ECO:0007669"/>
    <property type="project" value="TreeGrafter"/>
</dbReference>
<dbReference type="FunCoup" id="A0A6I8TFP7">
    <property type="interactions" value="1054"/>
</dbReference>
<dbReference type="EnsemblMetazoa" id="AAEL008071-RD">
    <property type="protein sequence ID" value="AAEL008071-PD"/>
    <property type="gene ID" value="AAEL008071"/>
</dbReference>
<dbReference type="OrthoDB" id="7762445at2759"/>
<keyword evidence="1" id="KW-0175">Coiled coil</keyword>
<dbReference type="AlphaFoldDB" id="A0A6I8TFP7"/>
<dbReference type="GO" id="GO:0099518">
    <property type="term" value="P:vesicle cytoskeletal trafficking"/>
    <property type="evidence" value="ECO:0007669"/>
    <property type="project" value="TreeGrafter"/>
</dbReference>
<evidence type="ECO:0000313" key="2">
    <source>
        <dbReference type="EnsemblMetazoa" id="AAEL008071-PB"/>
    </source>
</evidence>
<reference evidence="2" key="2">
    <citation type="submission" date="2020-05" db="UniProtKB">
        <authorList>
            <consortium name="EnsemblMetazoa"/>
        </authorList>
    </citation>
    <scope>IDENTIFICATION</scope>
    <source>
        <strain evidence="2">LVP_AGWG</strain>
    </source>
</reference>
<evidence type="ECO:0000313" key="3">
    <source>
        <dbReference type="Proteomes" id="UP000008820"/>
    </source>
</evidence>
<dbReference type="GO" id="GO:0005802">
    <property type="term" value="C:trans-Golgi network"/>
    <property type="evidence" value="ECO:0007669"/>
    <property type="project" value="TreeGrafter"/>
</dbReference>
<dbReference type="InterPro" id="IPR038830">
    <property type="entry name" value="CCDC186"/>
</dbReference>
<dbReference type="Proteomes" id="UP000008820">
    <property type="component" value="Chromosome 1"/>
</dbReference>
<feature type="coiled-coil region" evidence="1">
    <location>
        <begin position="305"/>
        <end position="367"/>
    </location>
</feature>
<name>A0A6I8TFP7_AEDAE</name>
<dbReference type="PANTHER" id="PTHR18911">
    <property type="entry name" value="CTCL TUMOR ANTIGEN HD-CL-01"/>
    <property type="match status" value="1"/>
</dbReference>